<dbReference type="Pfam" id="PF06373">
    <property type="entry name" value="CART"/>
    <property type="match status" value="1"/>
</dbReference>
<keyword evidence="8" id="KW-1185">Reference proteome</keyword>
<comment type="similarity">
    <text evidence="2">Belongs to the CART family.</text>
</comment>
<accession>A0A7K9BS56</accession>
<feature type="non-terminal residue" evidence="7">
    <location>
        <position position="114"/>
    </location>
</feature>
<comment type="subcellular location">
    <subcellularLocation>
        <location evidence="1">Secreted</location>
    </subcellularLocation>
</comment>
<evidence type="ECO:0000256" key="2">
    <source>
        <dbReference type="ARBA" id="ARBA00005294"/>
    </source>
</evidence>
<dbReference type="EMBL" id="VWZI01003495">
    <property type="protein sequence ID" value="NXG42499.1"/>
    <property type="molecule type" value="Genomic_DNA"/>
</dbReference>
<dbReference type="Gene3D" id="4.10.40.30">
    <property type="entry name" value="CART, C-terminal domain"/>
    <property type="match status" value="1"/>
</dbReference>
<dbReference type="GO" id="GO:0008343">
    <property type="term" value="P:adult feeding behavior"/>
    <property type="evidence" value="ECO:0007669"/>
    <property type="project" value="InterPro"/>
</dbReference>
<dbReference type="GO" id="GO:0005184">
    <property type="term" value="F:neuropeptide hormone activity"/>
    <property type="evidence" value="ECO:0007669"/>
    <property type="project" value="InterPro"/>
</dbReference>
<feature type="chain" id="PRO_5029474083" evidence="6">
    <location>
        <begin position="21"/>
        <end position="114"/>
    </location>
</feature>
<dbReference type="GO" id="GO:0007186">
    <property type="term" value="P:G protein-coupled receptor signaling pathway"/>
    <property type="evidence" value="ECO:0007669"/>
    <property type="project" value="InterPro"/>
</dbReference>
<evidence type="ECO:0000256" key="5">
    <source>
        <dbReference type="SAM" id="MobiDB-lite"/>
    </source>
</evidence>
<evidence type="ECO:0000313" key="7">
    <source>
        <dbReference type="EMBL" id="NXG42499.1"/>
    </source>
</evidence>
<keyword evidence="4" id="KW-1015">Disulfide bond</keyword>
<keyword evidence="3" id="KW-0964">Secreted</keyword>
<dbReference type="InterPro" id="IPR009106">
    <property type="entry name" value="CART"/>
</dbReference>
<feature type="region of interest" description="Disordered" evidence="5">
    <location>
        <begin position="26"/>
        <end position="45"/>
    </location>
</feature>
<keyword evidence="6" id="KW-0732">Signal</keyword>
<gene>
    <name evidence="7" type="primary">Cartpt_0</name>
    <name evidence="7" type="ORF">PSIHAE_R15225</name>
</gene>
<evidence type="ECO:0000313" key="8">
    <source>
        <dbReference type="Proteomes" id="UP000574528"/>
    </source>
</evidence>
<feature type="compositionally biased region" description="Pro residues" evidence="5">
    <location>
        <begin position="30"/>
        <end position="40"/>
    </location>
</feature>
<evidence type="ECO:0000256" key="6">
    <source>
        <dbReference type="SAM" id="SignalP"/>
    </source>
</evidence>
<dbReference type="InterPro" id="IPR036722">
    <property type="entry name" value="CART_C_sf"/>
</dbReference>
<organism evidence="7 8">
    <name type="scientific">Psilopogon haemacephalus</name>
    <name type="common">coppersmith barbet</name>
    <dbReference type="NCBI Taxonomy" id="2585815"/>
    <lineage>
        <taxon>Eukaryota</taxon>
        <taxon>Metazoa</taxon>
        <taxon>Chordata</taxon>
        <taxon>Craniata</taxon>
        <taxon>Vertebrata</taxon>
        <taxon>Euteleostomi</taxon>
        <taxon>Archelosauria</taxon>
        <taxon>Archosauria</taxon>
        <taxon>Dinosauria</taxon>
        <taxon>Saurischia</taxon>
        <taxon>Theropoda</taxon>
        <taxon>Coelurosauria</taxon>
        <taxon>Aves</taxon>
        <taxon>Neognathae</taxon>
        <taxon>Neoaves</taxon>
        <taxon>Telluraves</taxon>
        <taxon>Coraciimorphae</taxon>
        <taxon>Piciformes</taxon>
        <taxon>Megalaimidae</taxon>
        <taxon>Psilopogon</taxon>
    </lineage>
</organism>
<proteinExistence type="inferred from homology"/>
<feature type="signal peptide" evidence="6">
    <location>
        <begin position="1"/>
        <end position="20"/>
    </location>
</feature>
<protein>
    <submittedName>
        <fullName evidence="7">CART protein</fullName>
    </submittedName>
</protein>
<dbReference type="AlphaFoldDB" id="A0A7K9BS56"/>
<dbReference type="Proteomes" id="UP000574528">
    <property type="component" value="Unassembled WGS sequence"/>
</dbReference>
<name>A0A7K9BS56_9PICI</name>
<dbReference type="PANTHER" id="PTHR16655:SF4">
    <property type="entry name" value="COCAINE- AND AMPHETAMINE-REGULATED TRANSCRIPT PROTEIN"/>
    <property type="match status" value="1"/>
</dbReference>
<feature type="non-terminal residue" evidence="7">
    <location>
        <position position="1"/>
    </location>
</feature>
<dbReference type="SUPFAM" id="SSF64546">
    <property type="entry name" value="Satiety factor CART (cocaine and amphetamine regulated transcript)"/>
    <property type="match status" value="1"/>
</dbReference>
<evidence type="ECO:0000256" key="3">
    <source>
        <dbReference type="ARBA" id="ARBA00022525"/>
    </source>
</evidence>
<sequence length="114" mass="12247">MASAWRCLLCLLCLASAARSLPGTAELPLGLPPAPAPARSPPGDNREEVELIEALQEVLEKLGGRELPAVEKRLSWVPMCQPGQPCAVRRGSRFGKLCSCPRGTSCNFFILKCS</sequence>
<dbReference type="GO" id="GO:0009267">
    <property type="term" value="P:cellular response to starvation"/>
    <property type="evidence" value="ECO:0007669"/>
    <property type="project" value="InterPro"/>
</dbReference>
<dbReference type="GO" id="GO:0005615">
    <property type="term" value="C:extracellular space"/>
    <property type="evidence" value="ECO:0007669"/>
    <property type="project" value="InterPro"/>
</dbReference>
<comment type="caution">
    <text evidence="7">The sequence shown here is derived from an EMBL/GenBank/DDBJ whole genome shotgun (WGS) entry which is preliminary data.</text>
</comment>
<dbReference type="GO" id="GO:0032099">
    <property type="term" value="P:negative regulation of appetite"/>
    <property type="evidence" value="ECO:0007669"/>
    <property type="project" value="InterPro"/>
</dbReference>
<dbReference type="GO" id="GO:0043410">
    <property type="term" value="P:positive regulation of MAPK cascade"/>
    <property type="evidence" value="ECO:0007669"/>
    <property type="project" value="InterPro"/>
</dbReference>
<evidence type="ECO:0000256" key="1">
    <source>
        <dbReference type="ARBA" id="ARBA00004613"/>
    </source>
</evidence>
<dbReference type="PANTHER" id="PTHR16655">
    <property type="entry name" value="COCAINE AND AMPHETAMINE REGULATED TRANSCRIPT PROTEIN"/>
    <property type="match status" value="1"/>
</dbReference>
<reference evidence="7 8" key="1">
    <citation type="submission" date="2019-09" db="EMBL/GenBank/DDBJ databases">
        <title>Bird 10,000 Genomes (B10K) Project - Family phase.</title>
        <authorList>
            <person name="Zhang G."/>
        </authorList>
    </citation>
    <scope>NUCLEOTIDE SEQUENCE [LARGE SCALE GENOMIC DNA]</scope>
    <source>
        <strain evidence="7">B10K-DU-001-24</strain>
        <tissue evidence="7">Muscle</tissue>
    </source>
</reference>
<evidence type="ECO:0000256" key="4">
    <source>
        <dbReference type="ARBA" id="ARBA00023157"/>
    </source>
</evidence>
<dbReference type="OrthoDB" id="9936511at2759"/>